<dbReference type="PANTHER" id="PTHR21237">
    <property type="entry name" value="GRPE PROTEIN"/>
    <property type="match status" value="1"/>
</dbReference>
<dbReference type="eggNOG" id="KOG3003">
    <property type="taxonomic scope" value="Eukaryota"/>
</dbReference>
<dbReference type="EMBL" id="GL984018">
    <property type="protein sequence ID" value="EGR30301.1"/>
    <property type="molecule type" value="Genomic_DNA"/>
</dbReference>
<evidence type="ECO:0000256" key="2">
    <source>
        <dbReference type="ARBA" id="ARBA00009054"/>
    </source>
</evidence>
<dbReference type="PROSITE" id="PS01071">
    <property type="entry name" value="GRPE"/>
    <property type="match status" value="1"/>
</dbReference>
<dbReference type="InterPro" id="IPR000740">
    <property type="entry name" value="GrpE"/>
</dbReference>
<comment type="subcellular location">
    <subcellularLocation>
        <location evidence="1 4">Mitochondrion matrix</location>
    </subcellularLocation>
</comment>
<dbReference type="Proteomes" id="UP000008983">
    <property type="component" value="Unassembled WGS sequence"/>
</dbReference>
<keyword evidence="7" id="KW-1185">Reference proteome</keyword>
<dbReference type="PANTHER" id="PTHR21237:SF23">
    <property type="entry name" value="GRPE PROTEIN HOMOLOG, MITOCHONDRIAL"/>
    <property type="match status" value="1"/>
</dbReference>
<dbReference type="CDD" id="cd00446">
    <property type="entry name" value="GrpE"/>
    <property type="match status" value="1"/>
</dbReference>
<evidence type="ECO:0000256" key="4">
    <source>
        <dbReference type="RuleBase" id="RU000640"/>
    </source>
</evidence>
<evidence type="ECO:0000313" key="7">
    <source>
        <dbReference type="Proteomes" id="UP000008983"/>
    </source>
</evidence>
<accession>G0QWV9</accession>
<organism evidence="6 7">
    <name type="scientific">Ichthyophthirius multifiliis</name>
    <name type="common">White spot disease agent</name>
    <name type="synonym">Ich</name>
    <dbReference type="NCBI Taxonomy" id="5932"/>
    <lineage>
        <taxon>Eukaryota</taxon>
        <taxon>Sar</taxon>
        <taxon>Alveolata</taxon>
        <taxon>Ciliophora</taxon>
        <taxon>Intramacronucleata</taxon>
        <taxon>Oligohymenophorea</taxon>
        <taxon>Hymenostomatida</taxon>
        <taxon>Ophryoglenina</taxon>
        <taxon>Ichthyophthirius</taxon>
    </lineage>
</organism>
<dbReference type="GO" id="GO:0051087">
    <property type="term" value="F:protein-folding chaperone binding"/>
    <property type="evidence" value="ECO:0007669"/>
    <property type="project" value="InterPro"/>
</dbReference>
<dbReference type="InterPro" id="IPR009012">
    <property type="entry name" value="GrpE_head"/>
</dbReference>
<comment type="similarity">
    <text evidence="2 5">Belongs to the GrpE family.</text>
</comment>
<dbReference type="InParanoid" id="G0QWV9"/>
<keyword evidence="4" id="KW-0496">Mitochondrion</keyword>
<evidence type="ECO:0000313" key="6">
    <source>
        <dbReference type="EMBL" id="EGR30301.1"/>
    </source>
</evidence>
<evidence type="ECO:0000256" key="3">
    <source>
        <dbReference type="ARBA" id="ARBA00023186"/>
    </source>
</evidence>
<evidence type="ECO:0000256" key="5">
    <source>
        <dbReference type="RuleBase" id="RU004478"/>
    </source>
</evidence>
<dbReference type="FunFam" id="2.30.22.10:FF:000002">
    <property type="entry name" value="GrpE protein homolog"/>
    <property type="match status" value="1"/>
</dbReference>
<dbReference type="GO" id="GO:0030150">
    <property type="term" value="P:protein import into mitochondrial matrix"/>
    <property type="evidence" value="ECO:0007669"/>
    <property type="project" value="TreeGrafter"/>
</dbReference>
<gene>
    <name evidence="6" type="ORF">IMG5_135670</name>
</gene>
<dbReference type="RefSeq" id="XP_004031888.1">
    <property type="nucleotide sequence ID" value="XM_004031840.1"/>
</dbReference>
<dbReference type="AlphaFoldDB" id="G0QWV9"/>
<dbReference type="SUPFAM" id="SSF58014">
    <property type="entry name" value="Coiled-coil domain of nucleotide exchange factor GrpE"/>
    <property type="match status" value="1"/>
</dbReference>
<dbReference type="Gene3D" id="2.30.22.10">
    <property type="entry name" value="Head domain of nucleotide exchange factor GrpE"/>
    <property type="match status" value="1"/>
</dbReference>
<dbReference type="GO" id="GO:0000774">
    <property type="term" value="F:adenyl-nucleotide exchange factor activity"/>
    <property type="evidence" value="ECO:0007669"/>
    <property type="project" value="InterPro"/>
</dbReference>
<dbReference type="OMA" id="XADANES"/>
<proteinExistence type="inferred from homology"/>
<keyword evidence="3 4" id="KW-0143">Chaperone</keyword>
<dbReference type="GO" id="GO:0042803">
    <property type="term" value="F:protein homodimerization activity"/>
    <property type="evidence" value="ECO:0007669"/>
    <property type="project" value="InterPro"/>
</dbReference>
<comment type="function">
    <text evidence="4">Essential component of the PAM complex, a complex required for the translocation of transit peptide-containing proteins from the inner membrane into the mitochondrial matrix in an ATP-dependent manner.</text>
</comment>
<dbReference type="GO" id="GO:0001405">
    <property type="term" value="C:PAM complex, Tim23 associated import motor"/>
    <property type="evidence" value="ECO:0007669"/>
    <property type="project" value="TreeGrafter"/>
</dbReference>
<dbReference type="STRING" id="857967.G0QWV9"/>
<dbReference type="Pfam" id="PF01025">
    <property type="entry name" value="GrpE"/>
    <property type="match status" value="1"/>
</dbReference>
<dbReference type="GO" id="GO:0051082">
    <property type="term" value="F:unfolded protein binding"/>
    <property type="evidence" value="ECO:0007669"/>
    <property type="project" value="TreeGrafter"/>
</dbReference>
<dbReference type="GO" id="GO:0006457">
    <property type="term" value="P:protein folding"/>
    <property type="evidence" value="ECO:0007669"/>
    <property type="project" value="InterPro"/>
</dbReference>
<dbReference type="PRINTS" id="PR00773">
    <property type="entry name" value="GRPEPROTEIN"/>
</dbReference>
<dbReference type="SUPFAM" id="SSF51064">
    <property type="entry name" value="Head domain of nucleotide exchange factor GrpE"/>
    <property type="match status" value="1"/>
</dbReference>
<dbReference type="OrthoDB" id="201635at2759"/>
<name>G0QWV9_ICHMU</name>
<sequence length="102" mass="11475">MLDIQDNLERAINLSKAQEGQKSDLYEGSKLTFKILEKVLEKNGVVKINPEGEKFDPNYHEALFNIPDPTKENGTVAFVAQTGYKIQDRVLRPAKVGVTQKD</sequence>
<dbReference type="GeneID" id="14906411"/>
<dbReference type="InterPro" id="IPR013805">
    <property type="entry name" value="GrpE_CC"/>
</dbReference>
<protein>
    <recommendedName>
        <fullName evidence="4">GrpE protein homolog</fullName>
    </recommendedName>
</protein>
<evidence type="ECO:0000256" key="1">
    <source>
        <dbReference type="ARBA" id="ARBA00004305"/>
    </source>
</evidence>
<reference evidence="6 7" key="1">
    <citation type="submission" date="2011-07" db="EMBL/GenBank/DDBJ databases">
        <authorList>
            <person name="Coyne R."/>
            <person name="Brami D."/>
            <person name="Johnson J."/>
            <person name="Hostetler J."/>
            <person name="Hannick L."/>
            <person name="Clark T."/>
            <person name="Cassidy-Hanley D."/>
            <person name="Inman J."/>
        </authorList>
    </citation>
    <scope>NUCLEOTIDE SEQUENCE [LARGE SCALE GENOMIC DNA]</scope>
    <source>
        <strain evidence="6 7">G5</strain>
    </source>
</reference>
<dbReference type="Gene3D" id="3.90.20.20">
    <property type="match status" value="1"/>
</dbReference>